<sequence>MKMKKISLLIIIFLFSFITNIYAFSFNEFTAKLDVDRANRLMKKGDYDGAVTLYEKALSKVPNSPEIFYNMGTTMSSIGDMNSALQLFDMAKKSFTDNTSKEMKSSVHYNAGLTRIEMKDYQGAINELVESLVNTPDDSNSKMALEYAQKKLEEQKQNNNAGPSMQQNQDQNQQGQSDNNNSGSGNNDQNNQDNQNNDNQDNQNNQNDQNQDNQNNQNNQNDQNNNNQDNQNNDGNNDGNNDNQNNNGGDNNQDNQNNNGGNNNQNDNQDSKSDIDRLLESLRQYRKDKDNGDQYYGGGRIDKDW</sequence>
<dbReference type="Proteomes" id="UP000008522">
    <property type="component" value="Chromosome"/>
</dbReference>
<dbReference type="SUPFAM" id="SSF48452">
    <property type="entry name" value="TPR-like"/>
    <property type="match status" value="1"/>
</dbReference>
<evidence type="ECO:0000256" key="1">
    <source>
        <dbReference type="PROSITE-ProRule" id="PRU00339"/>
    </source>
</evidence>
<gene>
    <name evidence="3" type="ordered locus">Bint_0837</name>
</gene>
<feature type="compositionally biased region" description="Basic and acidic residues" evidence="2">
    <location>
        <begin position="269"/>
        <end position="292"/>
    </location>
</feature>
<reference evidence="3 4" key="1">
    <citation type="journal article" date="2011" name="BMC Genomics">
        <title>Complete genome sequence of Brachyspira intermedia reveals unique genomic features in Brachyspira species and phage-mediated horizontal gene transfer.</title>
        <authorList>
            <person name="Hafstrom T."/>
            <person name="Jansson D.S."/>
            <person name="Segerman B."/>
        </authorList>
    </citation>
    <scope>NUCLEOTIDE SEQUENCE [LARGE SCALE GENOMIC DNA]</scope>
    <source>
        <strain evidence="4">ATCC 51140 / PWS/A</strain>
    </source>
</reference>
<dbReference type="SMART" id="SM00028">
    <property type="entry name" value="TPR"/>
    <property type="match status" value="3"/>
</dbReference>
<dbReference type="InterPro" id="IPR011990">
    <property type="entry name" value="TPR-like_helical_dom_sf"/>
</dbReference>
<proteinExistence type="predicted"/>
<dbReference type="EMBL" id="CP002874">
    <property type="protein sequence ID" value="AEM21462.1"/>
    <property type="molecule type" value="Genomic_DNA"/>
</dbReference>
<dbReference type="RefSeq" id="WP_014487302.1">
    <property type="nucleotide sequence ID" value="NC_017243.1"/>
</dbReference>
<organism evidence="3 4">
    <name type="scientific">Brachyspira intermedia (strain ATCC 51140 / PWS/A)</name>
    <name type="common">Serpulina intermedia</name>
    <dbReference type="NCBI Taxonomy" id="1045858"/>
    <lineage>
        <taxon>Bacteria</taxon>
        <taxon>Pseudomonadati</taxon>
        <taxon>Spirochaetota</taxon>
        <taxon>Spirochaetia</taxon>
        <taxon>Brachyspirales</taxon>
        <taxon>Brachyspiraceae</taxon>
        <taxon>Brachyspira</taxon>
    </lineage>
</organism>
<feature type="compositionally biased region" description="Low complexity" evidence="2">
    <location>
        <begin position="166"/>
        <end position="268"/>
    </location>
</feature>
<dbReference type="HOGENOM" id="CLU_982350_0_0_12"/>
<evidence type="ECO:0000313" key="3">
    <source>
        <dbReference type="EMBL" id="AEM21462.1"/>
    </source>
</evidence>
<dbReference type="eggNOG" id="COG0457">
    <property type="taxonomic scope" value="Bacteria"/>
</dbReference>
<dbReference type="GeneID" id="44969388"/>
<feature type="repeat" description="TPR" evidence="1">
    <location>
        <begin position="31"/>
        <end position="64"/>
    </location>
</feature>
<evidence type="ECO:0000313" key="4">
    <source>
        <dbReference type="Proteomes" id="UP000008522"/>
    </source>
</evidence>
<dbReference type="PATRIC" id="fig|1045858.4.peg.837"/>
<keyword evidence="4" id="KW-1185">Reference proteome</keyword>
<dbReference type="Pfam" id="PF13414">
    <property type="entry name" value="TPR_11"/>
    <property type="match status" value="1"/>
</dbReference>
<protein>
    <submittedName>
        <fullName evidence="3">Putative aerotolerance-related exported protein BatC containing TPR domain</fullName>
    </submittedName>
</protein>
<keyword evidence="1" id="KW-0802">TPR repeat</keyword>
<dbReference type="OrthoDB" id="307280at2"/>
<dbReference type="KEGG" id="bip:Bint_0837"/>
<dbReference type="Gene3D" id="1.25.40.10">
    <property type="entry name" value="Tetratricopeptide repeat domain"/>
    <property type="match status" value="1"/>
</dbReference>
<dbReference type="InterPro" id="IPR019734">
    <property type="entry name" value="TPR_rpt"/>
</dbReference>
<evidence type="ECO:0000256" key="2">
    <source>
        <dbReference type="SAM" id="MobiDB-lite"/>
    </source>
</evidence>
<feature type="region of interest" description="Disordered" evidence="2">
    <location>
        <begin position="156"/>
        <end position="305"/>
    </location>
</feature>
<accession>G0EL84</accession>
<dbReference type="AlphaFoldDB" id="G0EL84"/>
<name>G0EL84_BRAIP</name>
<dbReference type="PROSITE" id="PS50005">
    <property type="entry name" value="TPR"/>
    <property type="match status" value="1"/>
</dbReference>